<dbReference type="InterPro" id="IPR008964">
    <property type="entry name" value="Invasin/intimin_cell_adhesion"/>
</dbReference>
<name>A0A0F9JEU4_9ZZZZ</name>
<reference evidence="3" key="1">
    <citation type="journal article" date="2015" name="Nature">
        <title>Complex archaea that bridge the gap between prokaryotes and eukaryotes.</title>
        <authorList>
            <person name="Spang A."/>
            <person name="Saw J.H."/>
            <person name="Jorgensen S.L."/>
            <person name="Zaremba-Niedzwiedzka K."/>
            <person name="Martijn J."/>
            <person name="Lind A.E."/>
            <person name="van Eijk R."/>
            <person name="Schleper C."/>
            <person name="Guy L."/>
            <person name="Ettema T.J."/>
        </authorList>
    </citation>
    <scope>NUCLEOTIDE SEQUENCE</scope>
</reference>
<accession>A0A0F9JEU4</accession>
<gene>
    <name evidence="3" type="ORF">LCGC14_1833540</name>
</gene>
<proteinExistence type="predicted"/>
<dbReference type="AlphaFoldDB" id="A0A0F9JEU4"/>
<evidence type="ECO:0000313" key="3">
    <source>
        <dbReference type="EMBL" id="KKL97532.1"/>
    </source>
</evidence>
<feature type="domain" description="Calcineurin-like phosphoesterase" evidence="2">
    <location>
        <begin position="63"/>
        <end position="246"/>
    </location>
</feature>
<dbReference type="EMBL" id="LAZR01018144">
    <property type="protein sequence ID" value="KKL97532.1"/>
    <property type="molecule type" value="Genomic_DNA"/>
</dbReference>
<organism evidence="3">
    <name type="scientific">marine sediment metagenome</name>
    <dbReference type="NCBI Taxonomy" id="412755"/>
    <lineage>
        <taxon>unclassified sequences</taxon>
        <taxon>metagenomes</taxon>
        <taxon>ecological metagenomes</taxon>
    </lineage>
</organism>
<dbReference type="SUPFAM" id="SSF56300">
    <property type="entry name" value="Metallo-dependent phosphatases"/>
    <property type="match status" value="1"/>
</dbReference>
<dbReference type="InterPro" id="IPR029052">
    <property type="entry name" value="Metallo-depent_PP-like"/>
</dbReference>
<dbReference type="PANTHER" id="PTHR22953:SF153">
    <property type="entry name" value="PURPLE ACID PHOSPHATASE"/>
    <property type="match status" value="1"/>
</dbReference>
<keyword evidence="1" id="KW-0732">Signal</keyword>
<dbReference type="InterPro" id="IPR039331">
    <property type="entry name" value="PAPs-like"/>
</dbReference>
<dbReference type="Gene3D" id="2.60.40.10">
    <property type="entry name" value="Immunoglobulins"/>
    <property type="match status" value="1"/>
</dbReference>
<dbReference type="InterPro" id="IPR013783">
    <property type="entry name" value="Ig-like_fold"/>
</dbReference>
<evidence type="ECO:0000259" key="2">
    <source>
        <dbReference type="Pfam" id="PF00149"/>
    </source>
</evidence>
<comment type="caution">
    <text evidence="3">The sequence shown here is derived from an EMBL/GenBank/DDBJ whole genome shotgun (WGS) entry which is preliminary data.</text>
</comment>
<evidence type="ECO:0000256" key="1">
    <source>
        <dbReference type="ARBA" id="ARBA00022729"/>
    </source>
</evidence>
<dbReference type="GO" id="GO:0003993">
    <property type="term" value="F:acid phosphatase activity"/>
    <property type="evidence" value="ECO:0007669"/>
    <property type="project" value="InterPro"/>
</dbReference>
<feature type="non-terminal residue" evidence="3">
    <location>
        <position position="1"/>
    </location>
</feature>
<dbReference type="Pfam" id="PF17963">
    <property type="entry name" value="Big_9"/>
    <property type="match status" value="1"/>
</dbReference>
<dbReference type="PANTHER" id="PTHR22953">
    <property type="entry name" value="ACID PHOSPHATASE RELATED"/>
    <property type="match status" value="1"/>
</dbReference>
<dbReference type="NCBIfam" id="NF012211">
    <property type="entry name" value="tand_rpt_95"/>
    <property type="match status" value="2"/>
</dbReference>
<sequence>FFSISDEINFKIDSSTGILENNISPLAIGPYSLTLSASDGDGNVNMKSITITVQAVGVTPPGFKVAFIADQGLGVNDSEAVLNVILNEGADMVMHQGDFDYNDDPDRWDAQINSVLGADFPYFASVGNHDDGAAVWPAYQQKLTDRLALIDGAVCTFGSGGIGVKQSCTYNGLFFVLSGVGTMGSGHAAYIQDEMANDNSIWRICSWHKNMKAMQVGGKSDSTGWEVYEECRAAGAIIATGHEHSYERTRTLSSIQNQIIDPAWPDANNVRVGEGSSFVFVSGLGGASIRDQERCLPSIFPYGCNNVWASIYTSNQNANHGALFCSFNVGGQANKAHCYFKDIDGVIADEFDVTSFNSVPAGSSPVAANISPPAFNEDTESIITLSYTDAENDLATSAALSALTNVSITTAASCITGVCTVGVTGTTDYNGPASFTYTVTAGGQVSNVATATLTINAVDDAPVALADSYMTDENTQLVVAAAGVLINDTDIDGDSLTAVLDVNVSGGTLTLNANGGFTYDPNTDFNGVDSFTYHANDGTADSNTVTVLITVNPVNEMHVQSIDMTAKVKGKSTKSQIFTSVTIVDANGPVAGAQVTIELTGFNAGVTDTVTTDSSGIAEFTFSSAKAGNTYTSSVTIVFKSGFTYDPPSIPSNSITI</sequence>
<dbReference type="Pfam" id="PF00149">
    <property type="entry name" value="Metallophos"/>
    <property type="match status" value="1"/>
</dbReference>
<protein>
    <recommendedName>
        <fullName evidence="2">Calcineurin-like phosphoesterase domain-containing protein</fullName>
    </recommendedName>
</protein>
<dbReference type="SUPFAM" id="SSF49373">
    <property type="entry name" value="Invasin/intimin cell-adhesion fragments"/>
    <property type="match status" value="1"/>
</dbReference>
<dbReference type="Gene3D" id="2.60.40.2810">
    <property type="match status" value="1"/>
</dbReference>
<dbReference type="Gene3D" id="3.60.21.10">
    <property type="match status" value="1"/>
</dbReference>
<dbReference type="InterPro" id="IPR004843">
    <property type="entry name" value="Calcineurin-like_PHP"/>
</dbReference>